<dbReference type="GO" id="GO:0003723">
    <property type="term" value="F:RNA binding"/>
    <property type="evidence" value="ECO:0007669"/>
    <property type="project" value="InterPro"/>
</dbReference>
<dbReference type="Pfam" id="PF20429">
    <property type="entry name" value="Tab2-like_C"/>
    <property type="match status" value="1"/>
</dbReference>
<proteinExistence type="predicted"/>
<organism evidence="3">
    <name type="scientific">Ditylum brightwellii</name>
    <dbReference type="NCBI Taxonomy" id="49249"/>
    <lineage>
        <taxon>Eukaryota</taxon>
        <taxon>Sar</taxon>
        <taxon>Stramenopiles</taxon>
        <taxon>Ochrophyta</taxon>
        <taxon>Bacillariophyta</taxon>
        <taxon>Mediophyceae</taxon>
        <taxon>Lithodesmiophycidae</taxon>
        <taxon>Lithodesmiales</taxon>
        <taxon>Lithodesmiaceae</taxon>
        <taxon>Ditylum</taxon>
    </lineage>
</organism>
<accession>A0A7S1ZMF7</accession>
<evidence type="ECO:0000259" key="1">
    <source>
        <dbReference type="Pfam" id="PF06485"/>
    </source>
</evidence>
<protein>
    <submittedName>
        <fullName evidence="3">Uncharacterized protein</fullName>
    </submittedName>
</protein>
<dbReference type="Pfam" id="PF06485">
    <property type="entry name" value="Tab2-like_N"/>
    <property type="match status" value="1"/>
</dbReference>
<dbReference type="PANTHER" id="PTHR34556:SF2">
    <property type="entry name" value="PROTEIN TAB2 HOMOLOG, CHLOROPLASTIC"/>
    <property type="match status" value="1"/>
</dbReference>
<sequence length="363" mass="40055">MKGPTSAARNNMMSSIMCYTILFSMAISITNAFVMKPSITNNKINIPSIGSSSSSNSKLFVTNEETGSKITTTTTLKSEGTVSEEWELDCYSRPVTVDNKKLWEVLITDSNGVMRVCEALPSNKVNSRELRRVVEETIEESDVKPTMIRFFRGAMFNMITIALSEVEVVAKPSRRTFALTSWIEERNRDVYPKMEGYRPAMARAGMGPSFLDISIPQRLPDALRGEKYAFVSLPLAEFREGGSINSSNVGVGRLCPVDPTLPADAFVQGIVMLTPRAKALSSWLAGTEVAGFTCDLRKRTLAMDTDIDTKYLIAKLNDVQRAEGAVFEEGKDNLGGLHFVSVQVDEDDDPAGFWLLRTFPVGL</sequence>
<evidence type="ECO:0000313" key="3">
    <source>
        <dbReference type="EMBL" id="CAD9342978.1"/>
    </source>
</evidence>
<dbReference type="InterPro" id="IPR046761">
    <property type="entry name" value="Tab2-like_C"/>
</dbReference>
<name>A0A7S1ZMF7_9STRA</name>
<dbReference type="InterPro" id="IPR046760">
    <property type="entry name" value="Tab2-like_N"/>
</dbReference>
<reference evidence="3" key="1">
    <citation type="submission" date="2021-01" db="EMBL/GenBank/DDBJ databases">
        <authorList>
            <person name="Corre E."/>
            <person name="Pelletier E."/>
            <person name="Niang G."/>
            <person name="Scheremetjew M."/>
            <person name="Finn R."/>
            <person name="Kale V."/>
            <person name="Holt S."/>
            <person name="Cochrane G."/>
            <person name="Meng A."/>
            <person name="Brown T."/>
            <person name="Cohen L."/>
        </authorList>
    </citation>
    <scope>NUCLEOTIDE SEQUENCE</scope>
    <source>
        <strain evidence="3">Pop2</strain>
    </source>
</reference>
<dbReference type="EMBL" id="HBGN01027271">
    <property type="protein sequence ID" value="CAD9342978.1"/>
    <property type="molecule type" value="Transcribed_RNA"/>
</dbReference>
<gene>
    <name evidence="3" type="ORF">DBRI1063_LOCUS17595</name>
</gene>
<feature type="domain" description="RNA-binding protein Tab2/Atab2 C-terminal" evidence="2">
    <location>
        <begin position="211"/>
        <end position="357"/>
    </location>
</feature>
<feature type="domain" description="RNA-binding protein Tab2-like N-terminal" evidence="1">
    <location>
        <begin position="86"/>
        <end position="186"/>
    </location>
</feature>
<dbReference type="InterPro" id="IPR009472">
    <property type="entry name" value="Tab2-like"/>
</dbReference>
<dbReference type="PANTHER" id="PTHR34556">
    <property type="match status" value="1"/>
</dbReference>
<evidence type="ECO:0000259" key="2">
    <source>
        <dbReference type="Pfam" id="PF20429"/>
    </source>
</evidence>
<dbReference type="AlphaFoldDB" id="A0A7S1ZMF7"/>